<proteinExistence type="predicted"/>
<dbReference type="AlphaFoldDB" id="A0A9Q6EL24"/>
<name>A0A9Q6EL24_NOSLI</name>
<dbReference type="Proteomes" id="UP000222310">
    <property type="component" value="Unassembled WGS sequence"/>
</dbReference>
<feature type="transmembrane region" description="Helical" evidence="1">
    <location>
        <begin position="42"/>
        <end position="63"/>
    </location>
</feature>
<sequence>MMKRKLRSTIQPHSQIKSMQTETIVSKELFCKKIPRPITNTTIIGIITIIGSVAVLVIPLSALKVLSLSKCGKIHIQLNPFELQLIKEETCMPSDQQIK</sequence>
<accession>A0A9Q6EL24</accession>
<keyword evidence="1" id="KW-1133">Transmembrane helix</keyword>
<evidence type="ECO:0000256" key="1">
    <source>
        <dbReference type="SAM" id="Phobius"/>
    </source>
</evidence>
<dbReference type="EMBL" id="LAHD01000036">
    <property type="protein sequence ID" value="PHK03590.1"/>
    <property type="molecule type" value="Genomic_DNA"/>
</dbReference>
<keyword evidence="1" id="KW-0812">Transmembrane</keyword>
<comment type="caution">
    <text evidence="2">The sequence shown here is derived from an EMBL/GenBank/DDBJ whole genome shotgun (WGS) entry which is preliminary data.</text>
</comment>
<protein>
    <submittedName>
        <fullName evidence="2">Uncharacterized protein</fullName>
    </submittedName>
</protein>
<organism evidence="2 3">
    <name type="scientific">Nostoc linckia z8</name>
    <dbReference type="NCBI Taxonomy" id="1628746"/>
    <lineage>
        <taxon>Bacteria</taxon>
        <taxon>Bacillati</taxon>
        <taxon>Cyanobacteriota</taxon>
        <taxon>Cyanophyceae</taxon>
        <taxon>Nostocales</taxon>
        <taxon>Nostocaceae</taxon>
        <taxon>Nostoc</taxon>
    </lineage>
</organism>
<reference evidence="2 3" key="1">
    <citation type="submission" date="2015-02" db="EMBL/GenBank/DDBJ databases">
        <title>Nostoc linckia genome annotation.</title>
        <authorList>
            <person name="Zhou Z."/>
        </authorList>
    </citation>
    <scope>NUCLEOTIDE SEQUENCE [LARGE SCALE GENOMIC DNA]</scope>
    <source>
        <strain evidence="3">z8</strain>
    </source>
</reference>
<gene>
    <name evidence="2" type="ORF">VF08_14830</name>
</gene>
<evidence type="ECO:0000313" key="3">
    <source>
        <dbReference type="Proteomes" id="UP000222310"/>
    </source>
</evidence>
<keyword evidence="1" id="KW-0472">Membrane</keyword>
<evidence type="ECO:0000313" key="2">
    <source>
        <dbReference type="EMBL" id="PHK03590.1"/>
    </source>
</evidence>